<dbReference type="Pfam" id="PF00990">
    <property type="entry name" value="GGDEF"/>
    <property type="match status" value="1"/>
</dbReference>
<evidence type="ECO:0000313" key="2">
    <source>
        <dbReference type="EMBL" id="MCG7321371.1"/>
    </source>
</evidence>
<accession>A0ABS9Q0G9</accession>
<dbReference type="NCBIfam" id="TIGR00254">
    <property type="entry name" value="GGDEF"/>
    <property type="match status" value="1"/>
</dbReference>
<dbReference type="SMART" id="SM00267">
    <property type="entry name" value="GGDEF"/>
    <property type="match status" value="1"/>
</dbReference>
<proteinExistence type="predicted"/>
<dbReference type="EMBL" id="JAKRCV010000011">
    <property type="protein sequence ID" value="MCG7321371.1"/>
    <property type="molecule type" value="Genomic_DNA"/>
</dbReference>
<dbReference type="PANTHER" id="PTHR44757:SF2">
    <property type="entry name" value="BIOFILM ARCHITECTURE MAINTENANCE PROTEIN MBAA"/>
    <property type="match status" value="1"/>
</dbReference>
<dbReference type="InterPro" id="IPR029787">
    <property type="entry name" value="Nucleotide_cyclase"/>
</dbReference>
<protein>
    <submittedName>
        <fullName evidence="2">GGDEF domain-containing protein</fullName>
    </submittedName>
</protein>
<gene>
    <name evidence="2" type="ORF">MHL29_05600</name>
</gene>
<dbReference type="InterPro" id="IPR043128">
    <property type="entry name" value="Rev_trsase/Diguanyl_cyclase"/>
</dbReference>
<reference evidence="2 3" key="1">
    <citation type="submission" date="2022-02" db="EMBL/GenBank/DDBJ databases">
        <title>Uncovering new skin microbiome diversity through culturing and metagenomics.</title>
        <authorList>
            <person name="Conlan S."/>
            <person name="Deming C."/>
            <person name="Nisc Comparative Sequencing Program N."/>
            <person name="Segre J.A."/>
        </authorList>
    </citation>
    <scope>NUCLEOTIDE SEQUENCE [LARGE SCALE GENOMIC DNA]</scope>
    <source>
        <strain evidence="2 3">ACRQZ</strain>
    </source>
</reference>
<dbReference type="CDD" id="cd01949">
    <property type="entry name" value="GGDEF"/>
    <property type="match status" value="1"/>
</dbReference>
<dbReference type="InterPro" id="IPR052155">
    <property type="entry name" value="Biofilm_reg_signaling"/>
</dbReference>
<dbReference type="RefSeq" id="WP_239263019.1">
    <property type="nucleotide sequence ID" value="NZ_JAKRCV010000011.1"/>
</dbReference>
<keyword evidence="3" id="KW-1185">Reference proteome</keyword>
<sequence>MERLGELLDDPVERSEVALIFVDLDRFKQVNDSSGHHAGDALLREVAARITGVTGPGRLLARLGGDEFAVVASAGIEEATELAGHVHDALARPYGLLDRVHQVGASIGVAVAEPGEPRLAPKELL</sequence>
<dbReference type="Proteomes" id="UP001521931">
    <property type="component" value="Unassembled WGS sequence"/>
</dbReference>
<feature type="domain" description="GGDEF" evidence="1">
    <location>
        <begin position="15"/>
        <end position="125"/>
    </location>
</feature>
<dbReference type="Gene3D" id="3.30.70.270">
    <property type="match status" value="1"/>
</dbReference>
<comment type="caution">
    <text evidence="2">The sequence shown here is derived from an EMBL/GenBank/DDBJ whole genome shotgun (WGS) entry which is preliminary data.</text>
</comment>
<dbReference type="SUPFAM" id="SSF55073">
    <property type="entry name" value="Nucleotide cyclase"/>
    <property type="match status" value="1"/>
</dbReference>
<name>A0ABS9Q0G9_9MICO</name>
<organism evidence="2 3">
    <name type="scientific">Arsenicicoccus bolidensis</name>
    <dbReference type="NCBI Taxonomy" id="229480"/>
    <lineage>
        <taxon>Bacteria</taxon>
        <taxon>Bacillati</taxon>
        <taxon>Actinomycetota</taxon>
        <taxon>Actinomycetes</taxon>
        <taxon>Micrococcales</taxon>
        <taxon>Intrasporangiaceae</taxon>
        <taxon>Arsenicicoccus</taxon>
    </lineage>
</organism>
<dbReference type="PANTHER" id="PTHR44757">
    <property type="entry name" value="DIGUANYLATE CYCLASE DGCP"/>
    <property type="match status" value="1"/>
</dbReference>
<dbReference type="InterPro" id="IPR000160">
    <property type="entry name" value="GGDEF_dom"/>
</dbReference>
<evidence type="ECO:0000313" key="3">
    <source>
        <dbReference type="Proteomes" id="UP001521931"/>
    </source>
</evidence>
<dbReference type="PROSITE" id="PS50887">
    <property type="entry name" value="GGDEF"/>
    <property type="match status" value="1"/>
</dbReference>
<evidence type="ECO:0000259" key="1">
    <source>
        <dbReference type="PROSITE" id="PS50887"/>
    </source>
</evidence>